<dbReference type="InterPro" id="IPR011890">
    <property type="entry name" value="SMC_prok"/>
</dbReference>
<dbReference type="InterPro" id="IPR024704">
    <property type="entry name" value="SMC"/>
</dbReference>
<dbReference type="Gene3D" id="1.20.1060.20">
    <property type="match status" value="1"/>
</dbReference>
<keyword evidence="4 6" id="KW-0175">Coiled coil</keyword>
<dbReference type="Gene3D" id="3.40.50.300">
    <property type="entry name" value="P-loop containing nucleotide triphosphate hydrolases"/>
    <property type="match status" value="2"/>
</dbReference>
<evidence type="ECO:0000256" key="2">
    <source>
        <dbReference type="ARBA" id="ARBA00022741"/>
    </source>
</evidence>
<sequence>MYLKSLTLRGFKSFASATKLDLEPGITCVVGPNGSGKSNVVDALAWVMGEQGAKNLRGGKMDDVIFAGTSGRGPLGRAEVALTIDNTDGAIPIDYTEVTIKRTLFRTGGSEYSVNGEPARLLDIQELLNDSGLGKEMHVIVGQGRLDQILQADPLERRGFIEEAAGVLKHRRRKDKALRKLDGLQTNLDRLNDLRTELSRQLGPLSRQAKAARRAAVVQATVRDASARLLADDVVRVQARLEAASGPVDGGQRRRSLEARIAEIDTRISGIEQELHAQGARTEELQQHLRLAGTRAAGAAALSRRASDRVTHLRTVHPETTGKDAPETLRSRADSFEKDLAAARTALEESGKRLAEAQESRTALAAELEAEENALKAARIAIAARLKERAGLASAREVAAKTLQDAADALASLDTRETALGEQLTAARTDLEAAQAAAAEVESGETALDAAHESALAALTALEEKDEVLAGSLTEHSRELDRARARVEALRVGTRLAAATEDLLAAGHRGVRAAVGDLLDIVPGHEVAVTSALGALASAVLVDDVDAAAAVLAALPADTAVDLAVAGGATPTRGAASEPRDAAAGPASPEGTADEAVATTVDGGFRAGARLGDLVTSPDPGLTELLDRVFADVRTVEDVAAGARLVTDEPGLIAVTAAGEILSASRVSRGDSAEAGRIESRAALARTEAHIVELEREHAELLRQREEGRPALEAARAEVDRALTALHESDSRILAAGEELSRAAEAVRRIEEQLADIAARRTRIRAEREEAARALDRAEAALRSNTDEVDTEPDTHARDALAARVRTLSDELVELRIAHRGAEDRVTFLQDRIASLRRQAEQEEQARARAARIAARRRKQAAAAEHIAEIASGLATHLGVLEARAEESLTGLRERRAVLEEELGRVRSERAEHADALGALTNAEHEARLARERHVLRLEELERRARGEVGLSLEHLVEQFGPHLEVPEYDAEGAATESEGDDGNAPEDDGDGASVASAGDEPTASTDRQAPPTRPYVRAEVEKAKAKAERALKAIGTVNPLALEEYTALRERHDFLHQQIDDIETSRKDLRGLVKEVDSHVKQVFEEAFADTAREFEHIFSRLFPGGEGRLTLTDPEDMLTTGVDVHARPAGKRVKRLSLLSGGERSLVAIALLVAIFKARPSPFYVMDEVEAALDDLNLSRLLTVFRELQETSQLIVITHQKRTMEIADALYGVAMGGDGVSAVISQRIHRVGSGT</sequence>
<feature type="region of interest" description="Disordered" evidence="7">
    <location>
        <begin position="570"/>
        <end position="594"/>
    </location>
</feature>
<evidence type="ECO:0000313" key="10">
    <source>
        <dbReference type="Proteomes" id="UP001500755"/>
    </source>
</evidence>
<dbReference type="Pfam" id="PF02463">
    <property type="entry name" value="SMC_N"/>
    <property type="match status" value="1"/>
</dbReference>
<evidence type="ECO:0000256" key="1">
    <source>
        <dbReference type="ARBA" id="ARBA00022490"/>
    </source>
</evidence>
<dbReference type="SMART" id="SM00968">
    <property type="entry name" value="SMC_hinge"/>
    <property type="match status" value="1"/>
</dbReference>
<gene>
    <name evidence="6 9" type="primary">smc</name>
    <name evidence="9" type="ORF">GCM10009755_13330</name>
</gene>
<feature type="region of interest" description="Disordered" evidence="7">
    <location>
        <begin position="973"/>
        <end position="1016"/>
    </location>
</feature>
<dbReference type="SUPFAM" id="SSF52540">
    <property type="entry name" value="P-loop containing nucleoside triphosphate hydrolases"/>
    <property type="match status" value="1"/>
</dbReference>
<evidence type="ECO:0000256" key="7">
    <source>
        <dbReference type="SAM" id="MobiDB-lite"/>
    </source>
</evidence>
<comment type="domain">
    <text evidence="6">Contains large globular domains required for ATP hydrolysis at each terminus and a third globular domain forming a flexible hinge near the middle of the molecule. These domains are separated by coiled-coil structures.</text>
</comment>
<comment type="similarity">
    <text evidence="6">Belongs to the SMC family.</text>
</comment>
<dbReference type="HAMAP" id="MF_01894">
    <property type="entry name" value="Smc_prok"/>
    <property type="match status" value="1"/>
</dbReference>
<dbReference type="EMBL" id="BAAANO010000012">
    <property type="protein sequence ID" value="GAA2005065.1"/>
    <property type="molecule type" value="Genomic_DNA"/>
</dbReference>
<dbReference type="SUPFAM" id="SSF75553">
    <property type="entry name" value="Smc hinge domain"/>
    <property type="match status" value="1"/>
</dbReference>
<protein>
    <recommendedName>
        <fullName evidence="6">Chromosome partition protein Smc</fullName>
    </recommendedName>
</protein>
<comment type="function">
    <text evidence="6">Required for chromosome condensation and partitioning.</text>
</comment>
<feature type="coiled-coil region" evidence="6">
    <location>
        <begin position="677"/>
        <end position="704"/>
    </location>
</feature>
<evidence type="ECO:0000256" key="6">
    <source>
        <dbReference type="HAMAP-Rule" id="MF_01894"/>
    </source>
</evidence>
<dbReference type="InterPro" id="IPR010935">
    <property type="entry name" value="SMC_hinge"/>
</dbReference>
<feature type="coiled-coil region" evidence="6">
    <location>
        <begin position="733"/>
        <end position="853"/>
    </location>
</feature>
<dbReference type="Pfam" id="PF06470">
    <property type="entry name" value="SMC_hinge"/>
    <property type="match status" value="1"/>
</dbReference>
<feature type="domain" description="SMC hinge" evidence="8">
    <location>
        <begin position="509"/>
        <end position="646"/>
    </location>
</feature>
<evidence type="ECO:0000256" key="4">
    <source>
        <dbReference type="ARBA" id="ARBA00023054"/>
    </source>
</evidence>
<keyword evidence="3 6" id="KW-0067">ATP-binding</keyword>
<dbReference type="Proteomes" id="UP001500755">
    <property type="component" value="Unassembled WGS sequence"/>
</dbReference>
<reference evidence="9 10" key="1">
    <citation type="journal article" date="2019" name="Int. J. Syst. Evol. Microbiol.">
        <title>The Global Catalogue of Microorganisms (GCM) 10K type strain sequencing project: providing services to taxonomists for standard genome sequencing and annotation.</title>
        <authorList>
            <consortium name="The Broad Institute Genomics Platform"/>
            <consortium name="The Broad Institute Genome Sequencing Center for Infectious Disease"/>
            <person name="Wu L."/>
            <person name="Ma J."/>
        </authorList>
    </citation>
    <scope>NUCLEOTIDE SEQUENCE [LARGE SCALE GENOMIC DNA]</scope>
    <source>
        <strain evidence="9 10">JCM 14546</strain>
    </source>
</reference>
<dbReference type="InterPro" id="IPR003395">
    <property type="entry name" value="RecF/RecN/SMC_N"/>
</dbReference>
<organism evidence="9 10">
    <name type="scientific">Brevibacterium samyangense</name>
    <dbReference type="NCBI Taxonomy" id="366888"/>
    <lineage>
        <taxon>Bacteria</taxon>
        <taxon>Bacillati</taxon>
        <taxon>Actinomycetota</taxon>
        <taxon>Actinomycetes</taxon>
        <taxon>Micrococcales</taxon>
        <taxon>Brevibacteriaceae</taxon>
        <taxon>Brevibacterium</taxon>
    </lineage>
</organism>
<dbReference type="PANTHER" id="PTHR43977">
    <property type="entry name" value="STRUCTURAL MAINTENANCE OF CHROMOSOMES PROTEIN 3"/>
    <property type="match status" value="1"/>
</dbReference>
<keyword evidence="10" id="KW-1185">Reference proteome</keyword>
<evidence type="ECO:0000313" key="9">
    <source>
        <dbReference type="EMBL" id="GAA2005065.1"/>
    </source>
</evidence>
<evidence type="ECO:0000259" key="8">
    <source>
        <dbReference type="SMART" id="SM00968"/>
    </source>
</evidence>
<name>A0ABN2TCL3_9MICO</name>
<feature type="compositionally biased region" description="Acidic residues" evidence="7">
    <location>
        <begin position="978"/>
        <end position="991"/>
    </location>
</feature>
<accession>A0ABN2TCL3</accession>
<dbReference type="InterPro" id="IPR036277">
    <property type="entry name" value="SMC_hinge_sf"/>
</dbReference>
<evidence type="ECO:0000256" key="5">
    <source>
        <dbReference type="ARBA" id="ARBA00023125"/>
    </source>
</evidence>
<dbReference type="InterPro" id="IPR027417">
    <property type="entry name" value="P-loop_NTPase"/>
</dbReference>
<comment type="subcellular location">
    <subcellularLocation>
        <location evidence="6">Cytoplasm</location>
    </subcellularLocation>
</comment>
<comment type="caution">
    <text evidence="9">The sequence shown here is derived from an EMBL/GenBank/DDBJ whole genome shotgun (WGS) entry which is preliminary data.</text>
</comment>
<feature type="binding site" evidence="6">
    <location>
        <begin position="32"/>
        <end position="39"/>
    </location>
    <ligand>
        <name>ATP</name>
        <dbReference type="ChEBI" id="CHEBI:30616"/>
    </ligand>
</feature>
<dbReference type="NCBIfam" id="TIGR02168">
    <property type="entry name" value="SMC_prok_B"/>
    <property type="match status" value="1"/>
</dbReference>
<dbReference type="PIRSF" id="PIRSF005719">
    <property type="entry name" value="SMC"/>
    <property type="match status" value="1"/>
</dbReference>
<feature type="coiled-coil region" evidence="6">
    <location>
        <begin position="340"/>
        <end position="381"/>
    </location>
</feature>
<feature type="coiled-coil region" evidence="6">
    <location>
        <begin position="167"/>
        <end position="201"/>
    </location>
</feature>
<feature type="coiled-coil region" evidence="6">
    <location>
        <begin position="882"/>
        <end position="909"/>
    </location>
</feature>
<proteinExistence type="inferred from homology"/>
<evidence type="ECO:0000256" key="3">
    <source>
        <dbReference type="ARBA" id="ARBA00022840"/>
    </source>
</evidence>
<comment type="subunit">
    <text evidence="6">Homodimer.</text>
</comment>
<keyword evidence="1 6" id="KW-0963">Cytoplasm</keyword>
<dbReference type="RefSeq" id="WP_344308133.1">
    <property type="nucleotide sequence ID" value="NZ_BAAANO010000012.1"/>
</dbReference>
<keyword evidence="5 6" id="KW-0238">DNA-binding</keyword>
<keyword evidence="2 6" id="KW-0547">Nucleotide-binding</keyword>